<dbReference type="PANTHER" id="PTHR24179">
    <property type="entry name" value="PROTEIN PHOSPHATASE 1 REGULATORY SUBUNIT 12"/>
    <property type="match status" value="1"/>
</dbReference>
<reference evidence="5 6" key="1">
    <citation type="submission" date="2017-12" db="EMBL/GenBank/DDBJ databases">
        <title>High-resolution comparative analysis of great ape genomes.</title>
        <authorList>
            <person name="Pollen A."/>
            <person name="Hastie A."/>
            <person name="Hormozdiari F."/>
            <person name="Dougherty M."/>
            <person name="Liu R."/>
            <person name="Chaisson M."/>
            <person name="Hoppe E."/>
            <person name="Hill C."/>
            <person name="Pang A."/>
            <person name="Hillier L."/>
            <person name="Baker C."/>
            <person name="Armstrong J."/>
            <person name="Shendure J."/>
            <person name="Paten B."/>
            <person name="Wilson R."/>
            <person name="Chao H."/>
            <person name="Schneider V."/>
            <person name="Ventura M."/>
            <person name="Kronenberg Z."/>
            <person name="Murali S."/>
            <person name="Gordon D."/>
            <person name="Cantsilieris S."/>
            <person name="Munson K."/>
            <person name="Nelson B."/>
            <person name="Raja A."/>
            <person name="Underwood J."/>
            <person name="Diekhans M."/>
            <person name="Fiddes I."/>
            <person name="Haussler D."/>
            <person name="Eichler E."/>
        </authorList>
    </citation>
    <scope>NUCLEOTIDE SEQUENCE [LARGE SCALE GENOMIC DNA]</scope>
    <source>
        <strain evidence="5">Yerkes chimp pedigree #C0471</strain>
    </source>
</reference>
<dbReference type="InterPro" id="IPR051226">
    <property type="entry name" value="PP1_Regulatory_Subunit"/>
</dbReference>
<dbReference type="Proteomes" id="UP000236370">
    <property type="component" value="Unassembled WGS sequence"/>
</dbReference>
<keyword evidence="3" id="KW-0175">Coiled coil</keyword>
<feature type="compositionally biased region" description="Low complexity" evidence="4">
    <location>
        <begin position="153"/>
        <end position="163"/>
    </location>
</feature>
<evidence type="ECO:0000256" key="4">
    <source>
        <dbReference type="SAM" id="MobiDB-lite"/>
    </source>
</evidence>
<organism evidence="5 6">
    <name type="scientific">Pan troglodytes</name>
    <name type="common">Chimpanzee</name>
    <dbReference type="NCBI Taxonomy" id="9598"/>
    <lineage>
        <taxon>Eukaryota</taxon>
        <taxon>Metazoa</taxon>
        <taxon>Chordata</taxon>
        <taxon>Craniata</taxon>
        <taxon>Vertebrata</taxon>
        <taxon>Euteleostomi</taxon>
        <taxon>Mammalia</taxon>
        <taxon>Eutheria</taxon>
        <taxon>Euarchontoglires</taxon>
        <taxon>Primates</taxon>
        <taxon>Haplorrhini</taxon>
        <taxon>Catarrhini</taxon>
        <taxon>Hominidae</taxon>
        <taxon>Pan</taxon>
    </lineage>
</organism>
<keyword evidence="2" id="KW-0040">ANK repeat</keyword>
<dbReference type="EMBL" id="NBAG03000254">
    <property type="protein sequence ID" value="PNI59451.1"/>
    <property type="molecule type" value="Genomic_DNA"/>
</dbReference>
<evidence type="ECO:0000313" key="6">
    <source>
        <dbReference type="Proteomes" id="UP000236370"/>
    </source>
</evidence>
<feature type="region of interest" description="Disordered" evidence="4">
    <location>
        <begin position="1"/>
        <end position="179"/>
    </location>
</feature>
<accession>A0A2J8MIU5</accession>
<feature type="compositionally biased region" description="Low complexity" evidence="4">
    <location>
        <begin position="23"/>
        <end position="45"/>
    </location>
</feature>
<keyword evidence="1" id="KW-0677">Repeat</keyword>
<feature type="compositionally biased region" description="Basic and acidic residues" evidence="4">
    <location>
        <begin position="64"/>
        <end position="90"/>
    </location>
</feature>
<evidence type="ECO:0000313" key="5">
    <source>
        <dbReference type="EMBL" id="PNI59451.1"/>
    </source>
</evidence>
<feature type="compositionally biased region" description="Polar residues" evidence="4">
    <location>
        <begin position="46"/>
        <end position="60"/>
    </location>
</feature>
<evidence type="ECO:0000256" key="1">
    <source>
        <dbReference type="ARBA" id="ARBA00022737"/>
    </source>
</evidence>
<evidence type="ECO:0000256" key="2">
    <source>
        <dbReference type="ARBA" id="ARBA00023043"/>
    </source>
</evidence>
<gene>
    <name evidence="5" type="ORF">CK820_G0020276</name>
</gene>
<feature type="compositionally biased region" description="Acidic residues" evidence="4">
    <location>
        <begin position="111"/>
        <end position="125"/>
    </location>
</feature>
<dbReference type="PANTHER" id="PTHR24179:SF20">
    <property type="entry name" value="PROTEIN PHOSPHATASE 1 REGULATORY SUBUNIT 12A"/>
    <property type="match status" value="1"/>
</dbReference>
<sequence length="227" mass="26182">EDEYKQKYSRTYDETYQRYRPVSTSSSTTPSSSLSTMSSSLYASSQLNRPNSLVGITSAYSRGITKENEREGEKREEEKEGEDKSQPKSIRERRRPREKRRSTGVSFWTQDSDENEQEQQSDTEEGSNKKETQTDSISRYETSSTSAGDRYDSLLGRSGSYSYLEERKPYSSRLEKDDSTDFKKLYEQILAENEKLKAQLHDTNMELTDLKLQLEKATQSSPVQDTT</sequence>
<feature type="non-terminal residue" evidence="5">
    <location>
        <position position="1"/>
    </location>
</feature>
<feature type="compositionally biased region" description="Basic residues" evidence="4">
    <location>
        <begin position="91"/>
        <end position="102"/>
    </location>
</feature>
<evidence type="ECO:0000256" key="3">
    <source>
        <dbReference type="SAM" id="Coils"/>
    </source>
</evidence>
<feature type="coiled-coil region" evidence="3">
    <location>
        <begin position="186"/>
        <end position="220"/>
    </location>
</feature>
<feature type="compositionally biased region" description="Basic and acidic residues" evidence="4">
    <location>
        <begin position="1"/>
        <end position="17"/>
    </location>
</feature>
<dbReference type="AlphaFoldDB" id="A0A2J8MIU5"/>
<feature type="compositionally biased region" description="Polar residues" evidence="4">
    <location>
        <begin position="134"/>
        <end position="147"/>
    </location>
</feature>
<protein>
    <submittedName>
        <fullName evidence="5">PPP1R12A isoform 16</fullName>
    </submittedName>
</protein>
<name>A0A2J8MIU5_PANTR</name>
<feature type="compositionally biased region" description="Basic and acidic residues" evidence="4">
    <location>
        <begin position="164"/>
        <end position="179"/>
    </location>
</feature>
<comment type="caution">
    <text evidence="5">The sequence shown here is derived from an EMBL/GenBank/DDBJ whole genome shotgun (WGS) entry which is preliminary data.</text>
</comment>
<dbReference type="Gene3D" id="6.10.250.1820">
    <property type="match status" value="1"/>
</dbReference>
<proteinExistence type="predicted"/>